<dbReference type="VEuPathDB" id="FungiDB:sscle_12g092000"/>
<reference evidence="3" key="1">
    <citation type="journal article" date="2017" name="Genome Biol. Evol.">
        <title>The complete genome sequence of the phytopathogenic fungus Sclerotinia sclerotiorum reveals insights into the genome architecture of broad host range pathogens.</title>
        <authorList>
            <person name="Derbyshire M."/>
            <person name="Denton-Giles M."/>
            <person name="Hegedus D."/>
            <person name="Seifbarghy S."/>
            <person name="Rollins J."/>
            <person name="van Kan J."/>
            <person name="Seidl M.F."/>
            <person name="Faino L."/>
            <person name="Mbengue M."/>
            <person name="Navaud O."/>
            <person name="Raffaele S."/>
            <person name="Hammond-Kosack K."/>
            <person name="Heard S."/>
            <person name="Oliver R."/>
        </authorList>
    </citation>
    <scope>NUCLEOTIDE SEQUENCE [LARGE SCALE GENOMIC DNA]</scope>
    <source>
        <strain evidence="3">ATCC 18683 / 1980 / Ss-1</strain>
    </source>
</reference>
<gene>
    <name evidence="2" type="ORF">sscle_12g092000</name>
</gene>
<dbReference type="AlphaFoldDB" id="A0A1D9QHJ9"/>
<dbReference type="Proteomes" id="UP000177798">
    <property type="component" value="Chromosome 12"/>
</dbReference>
<dbReference type="KEGG" id="ssl:SS1G_11719"/>
<sequence length="79" mass="8510">MQKSSSSRSSKAKVSFKETTDTIPAAKKHADPFKDERVREDGKKRSASSPERSGSAEKRSNTSGSSGTRKVLPAKGVKK</sequence>
<dbReference type="OrthoDB" id="3560276at2759"/>
<feature type="compositionally biased region" description="Low complexity" evidence="1">
    <location>
        <begin position="1"/>
        <end position="13"/>
    </location>
</feature>
<organism evidence="2 3">
    <name type="scientific">Sclerotinia sclerotiorum (strain ATCC 18683 / 1980 / Ss-1)</name>
    <name type="common">White mold</name>
    <name type="synonym">Whetzelinia sclerotiorum</name>
    <dbReference type="NCBI Taxonomy" id="665079"/>
    <lineage>
        <taxon>Eukaryota</taxon>
        <taxon>Fungi</taxon>
        <taxon>Dikarya</taxon>
        <taxon>Ascomycota</taxon>
        <taxon>Pezizomycotina</taxon>
        <taxon>Leotiomycetes</taxon>
        <taxon>Helotiales</taxon>
        <taxon>Sclerotiniaceae</taxon>
        <taxon>Sclerotinia</taxon>
    </lineage>
</organism>
<accession>A0A1D9QHJ9</accession>
<protein>
    <submittedName>
        <fullName evidence="2">Uncharacterized protein</fullName>
    </submittedName>
</protein>
<evidence type="ECO:0000313" key="2">
    <source>
        <dbReference type="EMBL" id="APA14430.1"/>
    </source>
</evidence>
<feature type="region of interest" description="Disordered" evidence="1">
    <location>
        <begin position="1"/>
        <end position="79"/>
    </location>
</feature>
<evidence type="ECO:0000256" key="1">
    <source>
        <dbReference type="SAM" id="MobiDB-lite"/>
    </source>
</evidence>
<dbReference type="EMBL" id="CP017825">
    <property type="protein sequence ID" value="APA14430.1"/>
    <property type="molecule type" value="Genomic_DNA"/>
</dbReference>
<evidence type="ECO:0000313" key="3">
    <source>
        <dbReference type="Proteomes" id="UP000177798"/>
    </source>
</evidence>
<proteinExistence type="predicted"/>
<dbReference type="RefSeq" id="XP_001586690.1">
    <property type="nucleotide sequence ID" value="XM_001586640.1"/>
</dbReference>
<feature type="compositionally biased region" description="Basic and acidic residues" evidence="1">
    <location>
        <begin position="28"/>
        <end position="44"/>
    </location>
</feature>
<name>A0A1D9QHJ9_SCLS1</name>